<comment type="caution">
    <text evidence="9">The sequence shown here is derived from an EMBL/GenBank/DDBJ whole genome shotgun (WGS) entry which is preliminary data.</text>
</comment>
<evidence type="ECO:0008006" key="11">
    <source>
        <dbReference type="Google" id="ProtNLM"/>
    </source>
</evidence>
<dbReference type="GO" id="GO:0016020">
    <property type="term" value="C:membrane"/>
    <property type="evidence" value="ECO:0007669"/>
    <property type="project" value="UniProtKB-SubCell"/>
</dbReference>
<evidence type="ECO:0000259" key="7">
    <source>
        <dbReference type="Pfam" id="PF05154"/>
    </source>
</evidence>
<evidence type="ECO:0000256" key="3">
    <source>
        <dbReference type="ARBA" id="ARBA00022989"/>
    </source>
</evidence>
<evidence type="ECO:0000256" key="6">
    <source>
        <dbReference type="SAM" id="Phobius"/>
    </source>
</evidence>
<gene>
    <name evidence="9" type="ORF">MOPEL_003_01360</name>
</gene>
<dbReference type="InterPro" id="IPR026870">
    <property type="entry name" value="Zinc_ribbon_dom"/>
</dbReference>
<sequence length="306" mass="32146">MDYCASCGAQNSPSAKFCTGCGTRRQAGDATAYAPPVDPAQAVIDQTDAAAKAAHATLSSPQPQAGAQAYPPPASAPYAAPAGTAGQSAPAIGGAQMPAVDPGMLRMAGMGVAGLVALFIVVKIIGAVARSGFGSVLTIGALVLMAVVGYFAYTAHQQETREARTVASLPPSVQHVVAQMDPGAQTAFFNEYERYRKKTWVAYLLMWPLFGTHYFYLRQPLLNVLYWFTGAGAGIWGLIDVFRMRSLVRAANEQSARQALQTLHIGAVFGNMPAAPQAMAQPTPPMNTQPAAAPMPTVHPTPQDRV</sequence>
<keyword evidence="3 6" id="KW-1133">Transmembrane helix</keyword>
<organism evidence="9 10">
    <name type="scientific">Mobilicoccus pelagius NBRC 104925</name>
    <dbReference type="NCBI Taxonomy" id="1089455"/>
    <lineage>
        <taxon>Bacteria</taxon>
        <taxon>Bacillati</taxon>
        <taxon>Actinomycetota</taxon>
        <taxon>Actinomycetes</taxon>
        <taxon>Micrococcales</taxon>
        <taxon>Dermatophilaceae</taxon>
        <taxon>Mobilicoccus</taxon>
    </lineage>
</organism>
<keyword evidence="4 6" id="KW-0472">Membrane</keyword>
<evidence type="ECO:0000256" key="2">
    <source>
        <dbReference type="ARBA" id="ARBA00022692"/>
    </source>
</evidence>
<dbReference type="Pfam" id="PF13240">
    <property type="entry name" value="Zn_Ribbon_1"/>
    <property type="match status" value="1"/>
</dbReference>
<feature type="transmembrane region" description="Helical" evidence="6">
    <location>
        <begin position="200"/>
        <end position="218"/>
    </location>
</feature>
<dbReference type="EMBL" id="BAFE01000003">
    <property type="protein sequence ID" value="GAB47111.1"/>
    <property type="molecule type" value="Genomic_DNA"/>
</dbReference>
<evidence type="ECO:0000313" key="10">
    <source>
        <dbReference type="Proteomes" id="UP000004367"/>
    </source>
</evidence>
<reference evidence="9 10" key="1">
    <citation type="submission" date="2012-02" db="EMBL/GenBank/DDBJ databases">
        <title>Whole genome shotgun sequence of Mobilicoccus pelagius NBRC 104925.</title>
        <authorList>
            <person name="Yoshida Y."/>
            <person name="Hosoyama A."/>
            <person name="Tsuchikane K."/>
            <person name="Katsumata H."/>
            <person name="Yamazaki S."/>
            <person name="Fujita N."/>
        </authorList>
    </citation>
    <scope>NUCLEOTIDE SEQUENCE [LARGE SCALE GENOMIC DNA]</scope>
    <source>
        <strain evidence="9 10">NBRC 104925</strain>
    </source>
</reference>
<evidence type="ECO:0000256" key="4">
    <source>
        <dbReference type="ARBA" id="ARBA00023136"/>
    </source>
</evidence>
<evidence type="ECO:0000256" key="5">
    <source>
        <dbReference type="SAM" id="MobiDB-lite"/>
    </source>
</evidence>
<feature type="compositionally biased region" description="Low complexity" evidence="5">
    <location>
        <begin position="53"/>
        <end position="69"/>
    </location>
</feature>
<protein>
    <recommendedName>
        <fullName evidence="11">Zinc-ribbon domain-containing protein</fullName>
    </recommendedName>
</protein>
<dbReference type="Proteomes" id="UP000004367">
    <property type="component" value="Unassembled WGS sequence"/>
</dbReference>
<feature type="region of interest" description="Disordered" evidence="5">
    <location>
        <begin position="278"/>
        <end position="306"/>
    </location>
</feature>
<keyword evidence="2 6" id="KW-0812">Transmembrane</keyword>
<comment type="subcellular location">
    <subcellularLocation>
        <location evidence="1">Membrane</location>
        <topology evidence="1">Multi-pass membrane protein</topology>
    </subcellularLocation>
</comment>
<name>H5UN03_9MICO</name>
<dbReference type="AlphaFoldDB" id="H5UN03"/>
<feature type="domain" description="TM2" evidence="7">
    <location>
        <begin position="197"/>
        <end position="242"/>
    </location>
</feature>
<feature type="transmembrane region" description="Helical" evidence="6">
    <location>
        <begin position="132"/>
        <end position="153"/>
    </location>
</feature>
<feature type="domain" description="Zinc-ribbon" evidence="8">
    <location>
        <begin position="3"/>
        <end position="23"/>
    </location>
</feature>
<evidence type="ECO:0000313" key="9">
    <source>
        <dbReference type="EMBL" id="GAB47111.1"/>
    </source>
</evidence>
<feature type="transmembrane region" description="Helical" evidence="6">
    <location>
        <begin position="224"/>
        <end position="242"/>
    </location>
</feature>
<accession>H5UN03</accession>
<evidence type="ECO:0000256" key="1">
    <source>
        <dbReference type="ARBA" id="ARBA00004141"/>
    </source>
</evidence>
<evidence type="ECO:0000259" key="8">
    <source>
        <dbReference type="Pfam" id="PF13240"/>
    </source>
</evidence>
<feature type="transmembrane region" description="Helical" evidence="6">
    <location>
        <begin position="107"/>
        <end position="126"/>
    </location>
</feature>
<dbReference type="InterPro" id="IPR007829">
    <property type="entry name" value="TM2"/>
</dbReference>
<dbReference type="Pfam" id="PF05154">
    <property type="entry name" value="TM2"/>
    <property type="match status" value="1"/>
</dbReference>
<feature type="region of interest" description="Disordered" evidence="5">
    <location>
        <begin position="53"/>
        <end position="73"/>
    </location>
</feature>
<proteinExistence type="predicted"/>
<keyword evidence="10" id="KW-1185">Reference proteome</keyword>